<organism evidence="2 3">
    <name type="scientific">Lelliottia amnigena</name>
    <name type="common">Enterobacter amnigenus</name>
    <dbReference type="NCBI Taxonomy" id="61646"/>
    <lineage>
        <taxon>Bacteria</taxon>
        <taxon>Pseudomonadati</taxon>
        <taxon>Pseudomonadota</taxon>
        <taxon>Gammaproteobacteria</taxon>
        <taxon>Enterobacterales</taxon>
        <taxon>Enterobacteriaceae</taxon>
        <taxon>Lelliottia</taxon>
    </lineage>
</organism>
<name>A0AAP2F3G3_LELAM</name>
<protein>
    <submittedName>
        <fullName evidence="2">HNH endonuclease</fullName>
    </submittedName>
</protein>
<dbReference type="GO" id="GO:0004519">
    <property type="term" value="F:endonuclease activity"/>
    <property type="evidence" value="ECO:0007669"/>
    <property type="project" value="UniProtKB-KW"/>
</dbReference>
<dbReference type="InterPro" id="IPR003615">
    <property type="entry name" value="HNH_nuc"/>
</dbReference>
<evidence type="ECO:0000259" key="1">
    <source>
        <dbReference type="Pfam" id="PF13391"/>
    </source>
</evidence>
<dbReference type="AlphaFoldDB" id="A0AAP2F3G3"/>
<dbReference type="EMBL" id="JAENMS010000013">
    <property type="protein sequence ID" value="MBL5936600.1"/>
    <property type="molecule type" value="Genomic_DNA"/>
</dbReference>
<evidence type="ECO:0000313" key="2">
    <source>
        <dbReference type="EMBL" id="MBL5936600.1"/>
    </source>
</evidence>
<keyword evidence="2" id="KW-0378">Hydrolase</keyword>
<reference evidence="2" key="1">
    <citation type="submission" date="2020-12" db="EMBL/GenBank/DDBJ databases">
        <title>Draft genome sequence of Enterobacter spp., Lelliottia spp. and Serratia spp. isolated from drinking water reservoirs and lakes.</title>
        <authorList>
            <person name="Reitter C."/>
            <person name="Neuhaus K."/>
            <person name="Huegler M."/>
        </authorList>
    </citation>
    <scope>NUCLEOTIDE SEQUENCE</scope>
    <source>
        <strain evidence="2">TZW15</strain>
    </source>
</reference>
<proteinExistence type="predicted"/>
<dbReference type="RefSeq" id="WP_131486294.1">
    <property type="nucleotide sequence ID" value="NZ_JAENMR010000014.1"/>
</dbReference>
<gene>
    <name evidence="2" type="ORF">I7V27_19360</name>
</gene>
<keyword evidence="2" id="KW-0255">Endonuclease</keyword>
<accession>A0AAP2F3G3</accession>
<evidence type="ECO:0000313" key="3">
    <source>
        <dbReference type="Proteomes" id="UP000653275"/>
    </source>
</evidence>
<feature type="domain" description="HNH nuclease" evidence="1">
    <location>
        <begin position="217"/>
        <end position="264"/>
    </location>
</feature>
<sequence>MGDDSLTTLTLADNVVLNSEPKYIDNGADNIFIINNKDLSMNYFYAYHGPANRHDFEFEKGYGVGRESTWNRVKKGDCVFVIQHPEGQEDYKLCGLYEIVGHYKEPASIYPLRFELNNITPGEGFIRLDETILNAQLPDMYGDKRLSIFKQHFCRQGATFQAPLESPVVAILSELLDVREQYAEPATFREDGMQMVKVRRGQEVFRKKILLNWENKCAITGCSLALEACHIISHATKVCYTIENGIVLTADLHRLFDYGHLSIENNTVILSPAAQQEPRYARLHNQPLRKPLQPVHLISGVV</sequence>
<dbReference type="Pfam" id="PF13391">
    <property type="entry name" value="HNH_2"/>
    <property type="match status" value="1"/>
</dbReference>
<dbReference type="Proteomes" id="UP000653275">
    <property type="component" value="Unassembled WGS sequence"/>
</dbReference>
<comment type="caution">
    <text evidence="2">The sequence shown here is derived from an EMBL/GenBank/DDBJ whole genome shotgun (WGS) entry which is preliminary data.</text>
</comment>
<keyword evidence="2" id="KW-0540">Nuclease</keyword>